<keyword evidence="2" id="KW-1133">Transmembrane helix</keyword>
<feature type="compositionally biased region" description="Polar residues" evidence="1">
    <location>
        <begin position="119"/>
        <end position="128"/>
    </location>
</feature>
<feature type="transmembrane region" description="Helical" evidence="2">
    <location>
        <begin position="396"/>
        <end position="416"/>
    </location>
</feature>
<feature type="region of interest" description="Disordered" evidence="1">
    <location>
        <begin position="1"/>
        <end position="143"/>
    </location>
</feature>
<feature type="transmembrane region" description="Helical" evidence="2">
    <location>
        <begin position="289"/>
        <end position="308"/>
    </location>
</feature>
<evidence type="ECO:0000313" key="3">
    <source>
        <dbReference type="EMBL" id="GIE21112.1"/>
    </source>
</evidence>
<dbReference type="RefSeq" id="WP_203838250.1">
    <property type="nucleotide sequence ID" value="NZ_BAAATV010000010.1"/>
</dbReference>
<dbReference type="Proteomes" id="UP000603200">
    <property type="component" value="Unassembled WGS sequence"/>
</dbReference>
<organism evidence="3 4">
    <name type="scientific">Winogradskya humida</name>
    <dbReference type="NCBI Taxonomy" id="113566"/>
    <lineage>
        <taxon>Bacteria</taxon>
        <taxon>Bacillati</taxon>
        <taxon>Actinomycetota</taxon>
        <taxon>Actinomycetes</taxon>
        <taxon>Micromonosporales</taxon>
        <taxon>Micromonosporaceae</taxon>
        <taxon>Winogradskya</taxon>
    </lineage>
</organism>
<gene>
    <name evidence="3" type="ORF">Ahu01nite_042140</name>
</gene>
<protein>
    <submittedName>
        <fullName evidence="3">Uncharacterized protein</fullName>
    </submittedName>
</protein>
<feature type="region of interest" description="Disordered" evidence="1">
    <location>
        <begin position="204"/>
        <end position="230"/>
    </location>
</feature>
<sequence>MTGDAPQPGQTPRHEGEPWTWTDRGTGTWWSGDLGPQETTRSRSRRGAAETLEAPKQAEHTGEAATAHEAGMQDTTTALTGEAPPKIAPPKPARKRERARKTETEGVEQAHDQVGNERFNPQGTSTAYASRPVPEAAPIDPDHEPTIVDLLAALPLDDPIRPPVVQAPVAPSGARPGGPMTLEGETVAPGVPEELIVPEQDRNRPTVALPKPPARSRLGRAREDRARADRALQDRVRAERTAALLETSPFWRTEEERAANAAWPPAETREKLGAGRPPKRPPRDPRHPVSGLVALLALALVAAFFSWVSAEPFWLAVGHGREGTATVSQCTGSGVTQRCTGSFTAANGSYKAENIALLGVKAGQRTVGSVGQARMVSMTSRQAYVGETSLLVHLRWTLAFLLVMLCGLGIAALTGARRLETAQARRGAVLLSLTGPLLLLAGFLIATY</sequence>
<feature type="compositionally biased region" description="Basic and acidic residues" evidence="1">
    <location>
        <begin position="100"/>
        <end position="115"/>
    </location>
</feature>
<feature type="region of interest" description="Disordered" evidence="1">
    <location>
        <begin position="163"/>
        <end position="186"/>
    </location>
</feature>
<keyword evidence="2" id="KW-0812">Transmembrane</keyword>
<feature type="transmembrane region" description="Helical" evidence="2">
    <location>
        <begin position="428"/>
        <end position="446"/>
    </location>
</feature>
<proteinExistence type="predicted"/>
<keyword evidence="4" id="KW-1185">Reference proteome</keyword>
<name>A0ABQ3ZSD7_9ACTN</name>
<feature type="region of interest" description="Disordered" evidence="1">
    <location>
        <begin position="255"/>
        <end position="286"/>
    </location>
</feature>
<dbReference type="EMBL" id="BOMN01000053">
    <property type="protein sequence ID" value="GIE21112.1"/>
    <property type="molecule type" value="Genomic_DNA"/>
</dbReference>
<reference evidence="3 4" key="1">
    <citation type="submission" date="2021-01" db="EMBL/GenBank/DDBJ databases">
        <title>Whole genome shotgun sequence of Actinoplanes humidus NBRC 14915.</title>
        <authorList>
            <person name="Komaki H."/>
            <person name="Tamura T."/>
        </authorList>
    </citation>
    <scope>NUCLEOTIDE SEQUENCE [LARGE SCALE GENOMIC DNA]</scope>
    <source>
        <strain evidence="3 4">NBRC 14915</strain>
    </source>
</reference>
<evidence type="ECO:0000256" key="2">
    <source>
        <dbReference type="SAM" id="Phobius"/>
    </source>
</evidence>
<feature type="compositionally biased region" description="Basic and acidic residues" evidence="1">
    <location>
        <begin position="220"/>
        <end position="230"/>
    </location>
</feature>
<feature type="compositionally biased region" description="Low complexity" evidence="1">
    <location>
        <begin position="19"/>
        <end position="32"/>
    </location>
</feature>
<comment type="caution">
    <text evidence="3">The sequence shown here is derived from an EMBL/GenBank/DDBJ whole genome shotgun (WGS) entry which is preliminary data.</text>
</comment>
<accession>A0ABQ3ZSD7</accession>
<keyword evidence="2" id="KW-0472">Membrane</keyword>
<evidence type="ECO:0000313" key="4">
    <source>
        <dbReference type="Proteomes" id="UP000603200"/>
    </source>
</evidence>
<evidence type="ECO:0000256" key="1">
    <source>
        <dbReference type="SAM" id="MobiDB-lite"/>
    </source>
</evidence>